<dbReference type="Proteomes" id="UP000180254">
    <property type="component" value="Unassembled WGS sequence"/>
</dbReference>
<gene>
    <name evidence="2" type="ORF">EUAN_08490</name>
</gene>
<dbReference type="Pfam" id="PF19865">
    <property type="entry name" value="DUF6338"/>
    <property type="match status" value="1"/>
</dbReference>
<comment type="caution">
    <text evidence="2">The sequence shown here is derived from an EMBL/GenBank/DDBJ whole genome shotgun (WGS) entry which is preliminary data.</text>
</comment>
<dbReference type="InterPro" id="IPR045919">
    <property type="entry name" value="DUF6338"/>
</dbReference>
<evidence type="ECO:0000313" key="2">
    <source>
        <dbReference type="EMBL" id="OHW63065.1"/>
    </source>
</evidence>
<feature type="transmembrane region" description="Helical" evidence="1">
    <location>
        <begin position="77"/>
        <end position="98"/>
    </location>
</feature>
<dbReference type="AlphaFoldDB" id="A0A1S1V9H9"/>
<keyword evidence="1" id="KW-0472">Membrane</keyword>
<dbReference type="OrthoDB" id="9895483at2"/>
<accession>A0A1S1V9H9</accession>
<organism evidence="2 3">
    <name type="scientific">Andreesenia angusta</name>
    <dbReference type="NCBI Taxonomy" id="39480"/>
    <lineage>
        <taxon>Bacteria</taxon>
        <taxon>Bacillati</taxon>
        <taxon>Bacillota</taxon>
        <taxon>Tissierellia</taxon>
        <taxon>Tissierellales</taxon>
        <taxon>Gottschalkiaceae</taxon>
        <taxon>Andreesenia</taxon>
    </lineage>
</organism>
<sequence>MENYIAMLLVVAPGFIARNIYERLNSGEKEKSDFRRTVIALLHSIPIIVISLVVVVSLTEIETIPQLMKYMEDIWNILKYTTLMLMVSVLYGTMLSIIHPKYTTALANVIRKSRGLSEVSQEDDVWNIMFNNNESQPVAIFKDGKQIACGLVKNWNHADNEEKELILEGEWIEEHLDEDDVTRTYYSLDKDILIKEYSLEELHSKLKQKNSTG</sequence>
<feature type="transmembrane region" description="Helical" evidence="1">
    <location>
        <begin position="38"/>
        <end position="57"/>
    </location>
</feature>
<proteinExistence type="predicted"/>
<keyword evidence="1" id="KW-1133">Transmembrane helix</keyword>
<evidence type="ECO:0000256" key="1">
    <source>
        <dbReference type="SAM" id="Phobius"/>
    </source>
</evidence>
<dbReference type="EMBL" id="MKIE01000002">
    <property type="protein sequence ID" value="OHW63065.1"/>
    <property type="molecule type" value="Genomic_DNA"/>
</dbReference>
<keyword evidence="1" id="KW-0812">Transmembrane</keyword>
<protein>
    <submittedName>
        <fullName evidence="2">Uncharacterized protein</fullName>
    </submittedName>
</protein>
<evidence type="ECO:0000313" key="3">
    <source>
        <dbReference type="Proteomes" id="UP000180254"/>
    </source>
</evidence>
<dbReference type="STRING" id="39480.EUAN_08490"/>
<name>A0A1S1V9H9_9FIRM</name>
<reference evidence="2 3" key="1">
    <citation type="submission" date="2016-09" db="EMBL/GenBank/DDBJ databases">
        <title>Genome sequence of Eubacterium angustum.</title>
        <authorList>
            <person name="Poehlein A."/>
            <person name="Daniel R."/>
        </authorList>
    </citation>
    <scope>NUCLEOTIDE SEQUENCE [LARGE SCALE GENOMIC DNA]</scope>
    <source>
        <strain evidence="2 3">DSM 1989</strain>
    </source>
</reference>
<keyword evidence="3" id="KW-1185">Reference proteome</keyword>
<dbReference type="RefSeq" id="WP_071061987.1">
    <property type="nucleotide sequence ID" value="NZ_MKIE01000002.1"/>
</dbReference>